<evidence type="ECO:0000313" key="4">
    <source>
        <dbReference type="Proteomes" id="UP000054632"/>
    </source>
</evidence>
<evidence type="ECO:0000313" key="5">
    <source>
        <dbReference type="Proteomes" id="UP000054805"/>
    </source>
</evidence>
<keyword evidence="5" id="KW-1185">Reference proteome</keyword>
<name>A0A0V1G891_TRIPS</name>
<dbReference type="AlphaFoldDB" id="A0A0V1G891"/>
<feature type="non-terminal residue" evidence="3">
    <location>
        <position position="1"/>
    </location>
</feature>
<dbReference type="Proteomes" id="UP000054805">
    <property type="component" value="Unassembled WGS sequence"/>
</dbReference>
<accession>A0A0V1G891</accession>
<evidence type="ECO:0000313" key="2">
    <source>
        <dbReference type="EMBL" id="KRY91284.1"/>
    </source>
</evidence>
<dbReference type="Proteomes" id="UP000054826">
    <property type="component" value="Unassembled WGS sequence"/>
</dbReference>
<evidence type="ECO:0000313" key="3">
    <source>
        <dbReference type="EMBL" id="KRY94504.1"/>
    </source>
</evidence>
<sequence length="35" mass="4152">LFILKTIHQHGPSVRSTFWIFVFSYSQLIKFSSVH</sequence>
<proteinExistence type="predicted"/>
<evidence type="ECO:0000313" key="6">
    <source>
        <dbReference type="Proteomes" id="UP000054826"/>
    </source>
</evidence>
<dbReference type="EMBL" id="JYDR01005852">
    <property type="protein sequence ID" value="KRY25901.1"/>
    <property type="molecule type" value="Genomic_DNA"/>
</dbReference>
<reference evidence="4 5" key="1">
    <citation type="submission" date="2015-01" db="EMBL/GenBank/DDBJ databases">
        <title>Evolution of Trichinella species and genotypes.</title>
        <authorList>
            <person name="Korhonen P.K."/>
            <person name="Edoardo P."/>
            <person name="Giuseppe L.R."/>
            <person name="Gasser R.B."/>
        </authorList>
    </citation>
    <scope>NUCLEOTIDE SEQUENCE [LARGE SCALE GENOMIC DNA]</scope>
    <source>
        <strain evidence="1">ISS13</strain>
        <strain evidence="3">ISS176</strain>
        <strain evidence="2">ISS588</strain>
    </source>
</reference>
<comment type="caution">
    <text evidence="3">The sequence shown here is derived from an EMBL/GenBank/DDBJ whole genome shotgun (WGS) entry which is preliminary data.</text>
</comment>
<feature type="non-terminal residue" evidence="3">
    <location>
        <position position="35"/>
    </location>
</feature>
<dbReference type="Proteomes" id="UP000054632">
    <property type="component" value="Unassembled WGS sequence"/>
</dbReference>
<gene>
    <name evidence="1" type="ORF">T4A_14440</name>
    <name evidence="2" type="ORF">T4B_4266</name>
    <name evidence="3" type="ORF">T4C_9692</name>
</gene>
<dbReference type="EMBL" id="JYDS01006424">
    <property type="protein sequence ID" value="KRY91284.1"/>
    <property type="molecule type" value="Genomic_DNA"/>
</dbReference>
<dbReference type="EMBL" id="JYDV01005549">
    <property type="protein sequence ID" value="KRY94504.1"/>
    <property type="molecule type" value="Genomic_DNA"/>
</dbReference>
<organism evidence="3 6">
    <name type="scientific">Trichinella pseudospiralis</name>
    <name type="common">Parasitic roundworm</name>
    <dbReference type="NCBI Taxonomy" id="6337"/>
    <lineage>
        <taxon>Eukaryota</taxon>
        <taxon>Metazoa</taxon>
        <taxon>Ecdysozoa</taxon>
        <taxon>Nematoda</taxon>
        <taxon>Enoplea</taxon>
        <taxon>Dorylaimia</taxon>
        <taxon>Trichinellida</taxon>
        <taxon>Trichinellidae</taxon>
        <taxon>Trichinella</taxon>
    </lineage>
</organism>
<evidence type="ECO:0000313" key="1">
    <source>
        <dbReference type="EMBL" id="KRY25901.1"/>
    </source>
</evidence>
<protein>
    <submittedName>
        <fullName evidence="3">Uncharacterized protein</fullName>
    </submittedName>
</protein>